<dbReference type="Proteomes" id="UP000094936">
    <property type="component" value="Unassembled WGS sequence"/>
</dbReference>
<name>A0A1C3EL81_9GAMM</name>
<organism evidence="2 3">
    <name type="scientific">Veronia pacifica</name>
    <dbReference type="NCBI Taxonomy" id="1080227"/>
    <lineage>
        <taxon>Bacteria</taxon>
        <taxon>Pseudomonadati</taxon>
        <taxon>Pseudomonadota</taxon>
        <taxon>Gammaproteobacteria</taxon>
        <taxon>Vibrionales</taxon>
        <taxon>Vibrionaceae</taxon>
        <taxon>Veronia</taxon>
    </lineage>
</organism>
<dbReference type="EMBL" id="LYBM01000011">
    <property type="protein sequence ID" value="ODA33996.1"/>
    <property type="molecule type" value="Genomic_DNA"/>
</dbReference>
<gene>
    <name evidence="2" type="ORF">A8L45_08090</name>
</gene>
<comment type="caution">
    <text evidence="2">The sequence shown here is derived from an EMBL/GenBank/DDBJ whole genome shotgun (WGS) entry which is preliminary data.</text>
</comment>
<accession>A0A1C3EL81</accession>
<evidence type="ECO:0000259" key="1">
    <source>
        <dbReference type="Pfam" id="PF04233"/>
    </source>
</evidence>
<proteinExistence type="predicted"/>
<feature type="domain" description="Phage head morphogenesis" evidence="1">
    <location>
        <begin position="54"/>
        <end position="178"/>
    </location>
</feature>
<reference evidence="2 3" key="1">
    <citation type="submission" date="2016-05" db="EMBL/GenBank/DDBJ databases">
        <title>Genomic Taxonomy of the Vibrionaceae.</title>
        <authorList>
            <person name="Gomez-Gil B."/>
            <person name="Enciso-Ibarra J."/>
        </authorList>
    </citation>
    <scope>NUCLEOTIDE SEQUENCE [LARGE SCALE GENOMIC DNA]</scope>
    <source>
        <strain evidence="2 3">CAIM 1920</strain>
    </source>
</reference>
<keyword evidence="3" id="KW-1185">Reference proteome</keyword>
<dbReference type="STRING" id="1080227.A8L45_08090"/>
<sequence>MIVPATPPVPKDALAYLRAKGYRLAWHYDEVWREEHTKAFMVAKAMTQDLLIDIRHGVDKALAQGKTLARFKAELEPMLAKRGWLGRALMPDGSVVELGTPRRLKLIYDTNLRTSRGTGQWARIMRNKAVLPYLRYGLGPSKEHRHQHTLWEGLILPVDHPFWDTHMPPNGFGCRCRVRQLTREEVERRGGPSEAPEVTQTEWTNKRTGETMMVTEGLDPGWDYNPGKARLAGVEKQAKEKDKAFAKAVGTPDKPAPSIKSVVPSALSTLKNITGEAIGRILEQIPGAEKRLAKVAEFTQAKDIKTLIIKQAEMGQRNRAASRIREQVLDYLDEEQRRYGHNNYTITNPSRTGGFTASVFNHVVVKGNSKVKFSDKKAKQVAEELKAAVKLAADTREKGDAPGLWTIAAKASPEAELVATWVHELGHQVHYWAGAERAEKVAKRFLSRYSQSGISRRDYYEYHAEHFCAWLFDRDAFAKFDPDAARYFDELIEKAIRGQERKRHD</sequence>
<evidence type="ECO:0000313" key="3">
    <source>
        <dbReference type="Proteomes" id="UP000094936"/>
    </source>
</evidence>
<dbReference type="Pfam" id="PF04233">
    <property type="entry name" value="Phage_Mu_F"/>
    <property type="match status" value="1"/>
</dbReference>
<dbReference type="AlphaFoldDB" id="A0A1C3EL81"/>
<protein>
    <recommendedName>
        <fullName evidence="1">Phage head morphogenesis domain-containing protein</fullName>
    </recommendedName>
</protein>
<evidence type="ECO:0000313" key="2">
    <source>
        <dbReference type="EMBL" id="ODA33996.1"/>
    </source>
</evidence>
<dbReference type="InterPro" id="IPR006528">
    <property type="entry name" value="Phage_head_morphogenesis_dom"/>
</dbReference>